<dbReference type="GeneID" id="53687515"/>
<dbReference type="EMBL" id="JAAYQL010000006">
    <property type="protein sequence ID" value="NLK31465.1"/>
    <property type="molecule type" value="Genomic_DNA"/>
</dbReference>
<name>A0A660HQX7_9EURY</name>
<organism evidence="2 4">
    <name type="scientific">Methanosarcina flavescens</name>
    <dbReference type="NCBI Taxonomy" id="1715806"/>
    <lineage>
        <taxon>Archaea</taxon>
        <taxon>Methanobacteriati</taxon>
        <taxon>Methanobacteriota</taxon>
        <taxon>Stenosarchaea group</taxon>
        <taxon>Methanomicrobia</taxon>
        <taxon>Methanosarcinales</taxon>
        <taxon>Methanosarcinaceae</taxon>
        <taxon>Methanosarcina</taxon>
    </lineage>
</organism>
<evidence type="ECO:0000313" key="3">
    <source>
        <dbReference type="EMBL" id="NLK31465.1"/>
    </source>
</evidence>
<reference evidence="2" key="2">
    <citation type="submission" date="2018-10" db="EMBL/GenBank/DDBJ databases">
        <authorList>
            <person name="Fischer M.A."/>
            <person name="Kern T."/>
            <person name="Deppenmeier U."/>
            <person name="Schmitz R.A."/>
            <person name="Rother M."/>
        </authorList>
    </citation>
    <scope>NUCLEOTIDE SEQUENCE</scope>
    <source>
        <strain evidence="2">E03.2</strain>
    </source>
</reference>
<dbReference type="AlphaFoldDB" id="A0A660HQX7"/>
<dbReference type="KEGG" id="mfz:AOB57_005285"/>
<dbReference type="EMBL" id="CP032683">
    <property type="protein sequence ID" value="AYK14680.1"/>
    <property type="molecule type" value="Genomic_DNA"/>
</dbReference>
<evidence type="ECO:0000313" key="2">
    <source>
        <dbReference type="EMBL" id="AYK14680.1"/>
    </source>
</evidence>
<dbReference type="Pfam" id="PF03992">
    <property type="entry name" value="ABM"/>
    <property type="match status" value="1"/>
</dbReference>
<gene>
    <name evidence="2" type="ORF">AOB57_005285</name>
    <name evidence="3" type="ORF">GX302_01090</name>
</gene>
<accession>A0A660HQX7</accession>
<dbReference type="InterPro" id="IPR011008">
    <property type="entry name" value="Dimeric_a/b-barrel"/>
</dbReference>
<dbReference type="InterPro" id="IPR007138">
    <property type="entry name" value="ABM_dom"/>
</dbReference>
<feature type="domain" description="ABM" evidence="1">
    <location>
        <begin position="1"/>
        <end position="75"/>
    </location>
</feature>
<dbReference type="Proteomes" id="UP000585579">
    <property type="component" value="Unassembled WGS sequence"/>
</dbReference>
<proteinExistence type="predicted"/>
<evidence type="ECO:0000313" key="4">
    <source>
        <dbReference type="Proteomes" id="UP000053087"/>
    </source>
</evidence>
<reference evidence="3 5" key="3">
    <citation type="journal article" date="2020" name="Biotechnol. Biofuels">
        <title>New insights from the biogas microbiome by comprehensive genome-resolved metagenomics of nearly 1600 species originating from multiple anaerobic digesters.</title>
        <authorList>
            <person name="Campanaro S."/>
            <person name="Treu L."/>
            <person name="Rodriguez-R L.M."/>
            <person name="Kovalovszki A."/>
            <person name="Ziels R.M."/>
            <person name="Maus I."/>
            <person name="Zhu X."/>
            <person name="Kougias P.G."/>
            <person name="Basile A."/>
            <person name="Luo G."/>
            <person name="Schluter A."/>
            <person name="Konstantinidis K.T."/>
            <person name="Angelidaki I."/>
        </authorList>
    </citation>
    <scope>NUCLEOTIDE SEQUENCE [LARGE SCALE GENOMIC DNA]</scope>
    <source>
        <strain evidence="3">AS22ysBPME_46</strain>
    </source>
</reference>
<evidence type="ECO:0000259" key="1">
    <source>
        <dbReference type="Pfam" id="PF03992"/>
    </source>
</evidence>
<dbReference type="Gene3D" id="3.30.70.100">
    <property type="match status" value="1"/>
</dbReference>
<sequence length="96" mass="11478">MVIVYFFIKHRVEDYSKWEPVFDEDGSRREKAGCKGWQLFRSLDDPNEIFILLEWDTKENATGFVESEELRKIMKKAGVITKPEIHFFEKIEDFSL</sequence>
<dbReference type="SUPFAM" id="SSF54909">
    <property type="entry name" value="Dimeric alpha+beta barrel"/>
    <property type="match status" value="1"/>
</dbReference>
<keyword evidence="4" id="KW-1185">Reference proteome</keyword>
<dbReference type="OrthoDB" id="8690at2157"/>
<dbReference type="Proteomes" id="UP000053087">
    <property type="component" value="Chromosome"/>
</dbReference>
<protein>
    <submittedName>
        <fullName evidence="2">Cyclase</fullName>
    </submittedName>
</protein>
<dbReference type="RefSeq" id="WP_082384056.1">
    <property type="nucleotide sequence ID" value="NZ_CP032683.1"/>
</dbReference>
<reference evidence="2 4" key="1">
    <citation type="journal article" date="2016" name="Int. J. Syst. Evol. Microbiol.">
        <title>Methanosarcina flavescens sp. nov., a methanogenic archaeon isolated from a full-scale anaerobic digester.</title>
        <authorList>
            <person name="Kern T."/>
            <person name="Fischer M.A."/>
            <person name="Deppenmeier U."/>
            <person name="Schmitz R.A."/>
            <person name="Rother M."/>
        </authorList>
    </citation>
    <scope>NUCLEOTIDE SEQUENCE [LARGE SCALE GENOMIC DNA]</scope>
    <source>
        <strain evidence="2 4">E03.2</strain>
    </source>
</reference>
<evidence type="ECO:0000313" key="5">
    <source>
        <dbReference type="Proteomes" id="UP000585579"/>
    </source>
</evidence>